<protein>
    <submittedName>
        <fullName evidence="1">Uncharacterized protein</fullName>
    </submittedName>
</protein>
<name>A0A1F7UN31_9BACT</name>
<gene>
    <name evidence="1" type="ORF">A3J43_01410</name>
</gene>
<dbReference type="Proteomes" id="UP000176604">
    <property type="component" value="Unassembled WGS sequence"/>
</dbReference>
<accession>A0A1F7UN31</accession>
<proteinExistence type="predicted"/>
<organism evidence="1 2">
    <name type="scientific">Candidatus Uhrbacteria bacterium RIFCSPHIGHO2_12_FULL_54_23</name>
    <dbReference type="NCBI Taxonomy" id="1802397"/>
    <lineage>
        <taxon>Bacteria</taxon>
        <taxon>Candidatus Uhriibacteriota</taxon>
    </lineage>
</organism>
<evidence type="ECO:0000313" key="2">
    <source>
        <dbReference type="Proteomes" id="UP000176604"/>
    </source>
</evidence>
<dbReference type="AlphaFoldDB" id="A0A1F7UN31"/>
<dbReference type="EMBL" id="MGEF01000003">
    <property type="protein sequence ID" value="OGL79693.1"/>
    <property type="molecule type" value="Genomic_DNA"/>
</dbReference>
<reference evidence="1 2" key="1">
    <citation type="journal article" date="2016" name="Nat. Commun.">
        <title>Thousands of microbial genomes shed light on interconnected biogeochemical processes in an aquifer system.</title>
        <authorList>
            <person name="Anantharaman K."/>
            <person name="Brown C.T."/>
            <person name="Hug L.A."/>
            <person name="Sharon I."/>
            <person name="Castelle C.J."/>
            <person name="Probst A.J."/>
            <person name="Thomas B.C."/>
            <person name="Singh A."/>
            <person name="Wilkins M.J."/>
            <person name="Karaoz U."/>
            <person name="Brodie E.L."/>
            <person name="Williams K.H."/>
            <person name="Hubbard S.S."/>
            <person name="Banfield J.F."/>
        </authorList>
    </citation>
    <scope>NUCLEOTIDE SEQUENCE [LARGE SCALE GENOMIC DNA]</scope>
</reference>
<sequence>MKTKIITYDEVGVTVLKVLTFGPREHKDLIIILDSIVGRKIVDFLGTESINFKSAEEVALWSLGRPVAFVGAPAFKFKMTQNFPTLKEAIEGYK</sequence>
<evidence type="ECO:0000313" key="1">
    <source>
        <dbReference type="EMBL" id="OGL79693.1"/>
    </source>
</evidence>
<comment type="caution">
    <text evidence="1">The sequence shown here is derived from an EMBL/GenBank/DDBJ whole genome shotgun (WGS) entry which is preliminary data.</text>
</comment>